<protein>
    <recommendedName>
        <fullName evidence="1">Galactofuranosyltransferase GlfT2 N-terminal domain-containing protein</fullName>
    </recommendedName>
</protein>
<accession>A0A374NZA4</accession>
<sequence>MFTLQKFIMPQANICLQEKMFFRVNQEEDIYYNFEDHTYSFKKNGELFSNTYFNSFCSPKWYRYTVIDEIIVSLRLKGNFEISLVKSFLADNEIINNTVKQLYSSSEEKKSITFKYNFSLDQFDGFYYLKLKAIENDSIFYGGEILTDKAPINQIKMGAVICTFKRENFIYKNLDLFKYNILKNQNSQLKEQLDLFVIDNAGTLDHKYFDHNQLHLIQNKNVGGAGGFTRGIIEVLESTLPYTHVLLMDDDALLDINSLERTYAFLSYTKKQHSDLYIGGATLRLDKQNIQLESGAVWNNNLLFNIKQNLDLTSVADILFNDLEESRSYNAWVFSCIPLESLSPSNLPLPLFVRGDDMEFGIRNSKKILTMNGICAWHAPLHNKYSSFMTYYTLRNQLVLNALYDKNFSSSSAIKLLAQNLTRELLYYRYENIDLIIKAYTDFLGGVSFFINTDGEQLHKDIMKFAPHFQDFNELSRGDNPFIYVKLAVSQNQRDSKKWKRFVRRLTFNGYLLPESLFKKGGWDNYGIVELTSARAINFFRRKKVLQVDLVSNRGYLTEISKKKFFSTWIRFFKLSFYIQMGGYKKAVKSYQNEINKISNITFWKEYLDLERN</sequence>
<evidence type="ECO:0000259" key="1">
    <source>
        <dbReference type="Pfam" id="PF17994"/>
    </source>
</evidence>
<dbReference type="EMBL" id="QSON01000019">
    <property type="protein sequence ID" value="RGI97540.1"/>
    <property type="molecule type" value="Genomic_DNA"/>
</dbReference>
<dbReference type="RefSeq" id="WP_117624388.1">
    <property type="nucleotide sequence ID" value="NZ_QSON01000019.1"/>
</dbReference>
<evidence type="ECO:0000313" key="2">
    <source>
        <dbReference type="EMBL" id="RGI97540.1"/>
    </source>
</evidence>
<feature type="domain" description="Galactofuranosyltransferase GlfT2 N-terminal" evidence="1">
    <location>
        <begin position="4"/>
        <end position="129"/>
    </location>
</feature>
<proteinExistence type="predicted"/>
<comment type="caution">
    <text evidence="2">The sequence shown here is derived from an EMBL/GenBank/DDBJ whole genome shotgun (WGS) entry which is preliminary data.</text>
</comment>
<dbReference type="AlphaFoldDB" id="A0A374NZA4"/>
<dbReference type="InterPro" id="IPR040492">
    <property type="entry name" value="GlfT2_N"/>
</dbReference>
<evidence type="ECO:0000313" key="3">
    <source>
        <dbReference type="Proteomes" id="UP000263014"/>
    </source>
</evidence>
<gene>
    <name evidence="2" type="ORF">DXD79_27415</name>
</gene>
<dbReference type="Pfam" id="PF17994">
    <property type="entry name" value="Glft2_N"/>
    <property type="match status" value="1"/>
</dbReference>
<dbReference type="Proteomes" id="UP000263014">
    <property type="component" value="Unassembled WGS sequence"/>
</dbReference>
<dbReference type="SUPFAM" id="SSF53448">
    <property type="entry name" value="Nucleotide-diphospho-sugar transferases"/>
    <property type="match status" value="1"/>
</dbReference>
<reference evidence="2 3" key="1">
    <citation type="submission" date="2018-08" db="EMBL/GenBank/DDBJ databases">
        <title>A genome reference for cultivated species of the human gut microbiota.</title>
        <authorList>
            <person name="Zou Y."/>
            <person name="Xue W."/>
            <person name="Luo G."/>
        </authorList>
    </citation>
    <scope>NUCLEOTIDE SEQUENCE [LARGE SCALE GENOMIC DNA]</scope>
    <source>
        <strain evidence="2 3">TM09-12</strain>
    </source>
</reference>
<organism evidence="2 3">
    <name type="scientific">Hungatella hathewayi</name>
    <dbReference type="NCBI Taxonomy" id="154046"/>
    <lineage>
        <taxon>Bacteria</taxon>
        <taxon>Bacillati</taxon>
        <taxon>Bacillota</taxon>
        <taxon>Clostridia</taxon>
        <taxon>Lachnospirales</taxon>
        <taxon>Lachnospiraceae</taxon>
        <taxon>Hungatella</taxon>
    </lineage>
</organism>
<name>A0A374NZA4_9FIRM</name>
<dbReference type="InterPro" id="IPR029044">
    <property type="entry name" value="Nucleotide-diphossugar_trans"/>
</dbReference>
<dbReference type="Gene3D" id="3.90.550.60">
    <property type="match status" value="1"/>
</dbReference>